<sequence>MRNALDTLYKAGAALAALALIAIAAIVFTQVGLNLIDSISTALFGVQLTLLIPSYALFSGYALGWATFLSLGYGFRQAVHIRVTILEGRLPLAARRVTLTLVSILGAVAAGFMAWHFAHLTYESWLWGDKASGLVKLPLWIPQLGMSAGLIIFFISCLDTMVEMIRFGQSAALKPDTTVEDAVQ</sequence>
<evidence type="ECO:0000256" key="3">
    <source>
        <dbReference type="ARBA" id="ARBA00022475"/>
    </source>
</evidence>
<reference evidence="11 12" key="1">
    <citation type="journal article" date="2015" name="Int. J. Syst. Evol. Microbiol.">
        <title>Gemmobacter intermedius sp. nov., isolated from a white stork (Ciconia ciconia).</title>
        <authorList>
            <person name="Kampfer P."/>
            <person name="Jerzak L."/>
            <person name="Wilharm G."/>
            <person name="Golke J."/>
            <person name="Busse H.J."/>
            <person name="Glaeser S.P."/>
        </authorList>
    </citation>
    <scope>NUCLEOTIDE SEQUENCE [LARGE SCALE GENOMIC DNA]</scope>
    <source>
        <strain evidence="11 12">119/4</strain>
    </source>
</reference>
<dbReference type="OrthoDB" id="9797534at2"/>
<evidence type="ECO:0000259" key="10">
    <source>
        <dbReference type="Pfam" id="PF04290"/>
    </source>
</evidence>
<protein>
    <recommendedName>
        <fullName evidence="9">TRAP transporter small permease protein</fullName>
    </recommendedName>
</protein>
<feature type="transmembrane region" description="Helical" evidence="9">
    <location>
        <begin position="12"/>
        <end position="36"/>
    </location>
</feature>
<evidence type="ECO:0000256" key="7">
    <source>
        <dbReference type="ARBA" id="ARBA00023136"/>
    </source>
</evidence>
<dbReference type="GO" id="GO:0022857">
    <property type="term" value="F:transmembrane transporter activity"/>
    <property type="evidence" value="ECO:0007669"/>
    <property type="project" value="UniProtKB-UniRule"/>
</dbReference>
<evidence type="ECO:0000256" key="1">
    <source>
        <dbReference type="ARBA" id="ARBA00004429"/>
    </source>
</evidence>
<dbReference type="PANTHER" id="PTHR35011">
    <property type="entry name" value="2,3-DIKETO-L-GULONATE TRAP TRANSPORTER SMALL PERMEASE PROTEIN YIAM"/>
    <property type="match status" value="1"/>
</dbReference>
<dbReference type="Proteomes" id="UP000287168">
    <property type="component" value="Unassembled WGS sequence"/>
</dbReference>
<evidence type="ECO:0000256" key="2">
    <source>
        <dbReference type="ARBA" id="ARBA00022448"/>
    </source>
</evidence>
<evidence type="ECO:0000313" key="11">
    <source>
        <dbReference type="EMBL" id="RWY40446.1"/>
    </source>
</evidence>
<dbReference type="EMBL" id="SBLC01000016">
    <property type="protein sequence ID" value="RWY40446.1"/>
    <property type="molecule type" value="Genomic_DNA"/>
</dbReference>
<evidence type="ECO:0000313" key="12">
    <source>
        <dbReference type="Proteomes" id="UP000287168"/>
    </source>
</evidence>
<evidence type="ECO:0000256" key="6">
    <source>
        <dbReference type="ARBA" id="ARBA00022989"/>
    </source>
</evidence>
<keyword evidence="2 9" id="KW-0813">Transport</keyword>
<comment type="function">
    <text evidence="9">Part of the tripartite ATP-independent periplasmic (TRAP) transport system.</text>
</comment>
<feature type="transmembrane region" description="Helical" evidence="9">
    <location>
        <begin position="56"/>
        <end position="76"/>
    </location>
</feature>
<feature type="domain" description="Tripartite ATP-independent periplasmic transporters DctQ component" evidence="10">
    <location>
        <begin position="58"/>
        <end position="166"/>
    </location>
</feature>
<keyword evidence="6 9" id="KW-1133">Transmembrane helix</keyword>
<proteinExistence type="inferred from homology"/>
<dbReference type="Pfam" id="PF04290">
    <property type="entry name" value="DctQ"/>
    <property type="match status" value="1"/>
</dbReference>
<dbReference type="AlphaFoldDB" id="A0A3S3VQC5"/>
<dbReference type="InterPro" id="IPR007387">
    <property type="entry name" value="TRAP_DctQ"/>
</dbReference>
<keyword evidence="5 9" id="KW-0812">Transmembrane</keyword>
<dbReference type="GO" id="GO:0015740">
    <property type="term" value="P:C4-dicarboxylate transport"/>
    <property type="evidence" value="ECO:0007669"/>
    <property type="project" value="TreeGrafter"/>
</dbReference>
<feature type="transmembrane region" description="Helical" evidence="9">
    <location>
        <begin position="137"/>
        <end position="158"/>
    </location>
</feature>
<dbReference type="PANTHER" id="PTHR35011:SF10">
    <property type="entry name" value="TRAP TRANSPORTER SMALL PERMEASE PROTEIN"/>
    <property type="match status" value="1"/>
</dbReference>
<keyword evidence="12" id="KW-1185">Reference proteome</keyword>
<feature type="transmembrane region" description="Helical" evidence="9">
    <location>
        <begin position="97"/>
        <end position="117"/>
    </location>
</feature>
<gene>
    <name evidence="11" type="ORF">EP867_12305</name>
</gene>
<evidence type="ECO:0000256" key="5">
    <source>
        <dbReference type="ARBA" id="ARBA00022692"/>
    </source>
</evidence>
<comment type="subcellular location">
    <subcellularLocation>
        <location evidence="1 9">Cell inner membrane</location>
        <topology evidence="1 9">Multi-pass membrane protein</topology>
    </subcellularLocation>
</comment>
<evidence type="ECO:0000256" key="4">
    <source>
        <dbReference type="ARBA" id="ARBA00022519"/>
    </source>
</evidence>
<name>A0A3S3VQC5_9RHOB</name>
<accession>A0A3S3VQC5</accession>
<evidence type="ECO:0000256" key="8">
    <source>
        <dbReference type="ARBA" id="ARBA00038436"/>
    </source>
</evidence>
<comment type="similarity">
    <text evidence="8 9">Belongs to the TRAP transporter small permease family.</text>
</comment>
<keyword evidence="7 9" id="KW-0472">Membrane</keyword>
<organism evidence="11 12">
    <name type="scientific">Falsigemmobacter intermedius</name>
    <dbReference type="NCBI Taxonomy" id="1553448"/>
    <lineage>
        <taxon>Bacteria</taxon>
        <taxon>Pseudomonadati</taxon>
        <taxon>Pseudomonadota</taxon>
        <taxon>Alphaproteobacteria</taxon>
        <taxon>Rhodobacterales</taxon>
        <taxon>Paracoccaceae</taxon>
        <taxon>Falsigemmobacter</taxon>
    </lineage>
</organism>
<comment type="subunit">
    <text evidence="9">The complex comprises the extracytoplasmic solute receptor protein and the two transmembrane proteins.</text>
</comment>
<keyword evidence="3" id="KW-1003">Cell membrane</keyword>
<keyword evidence="4 9" id="KW-0997">Cell inner membrane</keyword>
<comment type="caution">
    <text evidence="11">The sequence shown here is derived from an EMBL/GenBank/DDBJ whole genome shotgun (WGS) entry which is preliminary data.</text>
</comment>
<evidence type="ECO:0000256" key="9">
    <source>
        <dbReference type="RuleBase" id="RU369079"/>
    </source>
</evidence>
<dbReference type="GO" id="GO:0005886">
    <property type="term" value="C:plasma membrane"/>
    <property type="evidence" value="ECO:0007669"/>
    <property type="project" value="UniProtKB-SubCell"/>
</dbReference>
<dbReference type="InterPro" id="IPR055348">
    <property type="entry name" value="DctQ"/>
</dbReference>
<dbReference type="RefSeq" id="WP_128489634.1">
    <property type="nucleotide sequence ID" value="NZ_JBHLXB010000001.1"/>
</dbReference>